<dbReference type="Proteomes" id="UP000012960">
    <property type="component" value="Unplaced"/>
</dbReference>
<protein>
    <submittedName>
        <fullName evidence="1">Uncharacterized protein</fullName>
    </submittedName>
</protein>
<name>A0A804J588_MUSAM</name>
<dbReference type="EnsemblPlants" id="Ma05_t16700.1">
    <property type="protein sequence ID" value="Ma05_p16700.1"/>
    <property type="gene ID" value="Ma05_g16700"/>
</dbReference>
<dbReference type="AlphaFoldDB" id="A0A804J588"/>
<dbReference type="Gramene" id="Ma05_t16700.1">
    <property type="protein sequence ID" value="Ma05_p16700.1"/>
    <property type="gene ID" value="Ma05_g16700"/>
</dbReference>
<organism evidence="1 2">
    <name type="scientific">Musa acuminata subsp. malaccensis</name>
    <name type="common">Wild banana</name>
    <name type="synonym">Musa malaccensis</name>
    <dbReference type="NCBI Taxonomy" id="214687"/>
    <lineage>
        <taxon>Eukaryota</taxon>
        <taxon>Viridiplantae</taxon>
        <taxon>Streptophyta</taxon>
        <taxon>Embryophyta</taxon>
        <taxon>Tracheophyta</taxon>
        <taxon>Spermatophyta</taxon>
        <taxon>Magnoliopsida</taxon>
        <taxon>Liliopsida</taxon>
        <taxon>Zingiberales</taxon>
        <taxon>Musaceae</taxon>
        <taxon>Musa</taxon>
    </lineage>
</organism>
<proteinExistence type="predicted"/>
<keyword evidence="2" id="KW-1185">Reference proteome</keyword>
<reference evidence="1" key="1">
    <citation type="submission" date="2021-05" db="UniProtKB">
        <authorList>
            <consortium name="EnsemblPlants"/>
        </authorList>
    </citation>
    <scope>IDENTIFICATION</scope>
    <source>
        <strain evidence="1">subsp. malaccensis</strain>
    </source>
</reference>
<evidence type="ECO:0000313" key="1">
    <source>
        <dbReference type="EnsemblPlants" id="Ma05_p16700.1"/>
    </source>
</evidence>
<accession>A0A804J588</accession>
<dbReference type="InParanoid" id="A0A804J588"/>
<evidence type="ECO:0000313" key="2">
    <source>
        <dbReference type="Proteomes" id="UP000012960"/>
    </source>
</evidence>
<sequence>MGNKTLACLKSMEKFLLLMKPLIIKGY</sequence>